<proteinExistence type="predicted"/>
<protein>
    <submittedName>
        <fullName evidence="1">Uncharacterized protein</fullName>
    </submittedName>
</protein>
<reference evidence="1" key="1">
    <citation type="submission" date="2020-05" db="EMBL/GenBank/DDBJ databases">
        <authorList>
            <person name="Chiriac C."/>
            <person name="Salcher M."/>
            <person name="Ghai R."/>
            <person name="Kavagutti S V."/>
        </authorList>
    </citation>
    <scope>NUCLEOTIDE SEQUENCE</scope>
</reference>
<sequence length="362" mass="36925">MSLRKRIKRALSKVEDSIKDIGRKIDDEVIEPVKENPAAAVGLGLMFVPGLQGIGASLGSALAPAAGAAVQAGIGNAIIQGALTEAQGGDFLKGAALSGVGSIAGGFVQPGLSEALGGGATGNIASNALIGGGMSELSGGDFTSGALISGIGAGINQARLAAADEYLNSLPGGQGEYTDIPADVSDFDVIGTPSPPSFSIPETSVTAPNIDSTLAMLNLAKVAVPYATTALLSKGAYDLATQDEQGNYNYPVVSVPTDWRSPEYNQTFTPSEAIDFGNVGMLAGTQFQPMNVSSLINTLNTQQPQFNQVVGNINDVPMSINDIIGNLGQPIQLFDMNQNIGELNNAPASLNSIIAGIQSQYG</sequence>
<evidence type="ECO:0000313" key="1">
    <source>
        <dbReference type="EMBL" id="CAB5222437.1"/>
    </source>
</evidence>
<accession>A0A6J7WXB7</accession>
<organism evidence="1">
    <name type="scientific">uncultured Caudovirales phage</name>
    <dbReference type="NCBI Taxonomy" id="2100421"/>
    <lineage>
        <taxon>Viruses</taxon>
        <taxon>Duplodnaviria</taxon>
        <taxon>Heunggongvirae</taxon>
        <taxon>Uroviricota</taxon>
        <taxon>Caudoviricetes</taxon>
        <taxon>Peduoviridae</taxon>
        <taxon>Maltschvirus</taxon>
        <taxon>Maltschvirus maltsch</taxon>
    </lineage>
</organism>
<gene>
    <name evidence="1" type="ORF">UFOVP378_4</name>
</gene>
<name>A0A6J7WXB7_9CAUD</name>
<dbReference type="EMBL" id="LR798306">
    <property type="protein sequence ID" value="CAB5222437.1"/>
    <property type="molecule type" value="Genomic_DNA"/>
</dbReference>